<reference evidence="1" key="1">
    <citation type="submission" date="2020-11" db="EMBL/GenBank/DDBJ databases">
        <authorList>
            <person name="Whitehead M."/>
        </authorList>
    </citation>
    <scope>NUCLEOTIDE SEQUENCE</scope>
    <source>
        <strain evidence="1">EGII</strain>
    </source>
</reference>
<evidence type="ECO:0000313" key="1">
    <source>
        <dbReference type="EMBL" id="CAD7000877.1"/>
    </source>
</evidence>
<proteinExistence type="predicted"/>
<organism evidence="1 2">
    <name type="scientific">Ceratitis capitata</name>
    <name type="common">Mediterranean fruit fly</name>
    <name type="synonym">Tephritis capitata</name>
    <dbReference type="NCBI Taxonomy" id="7213"/>
    <lineage>
        <taxon>Eukaryota</taxon>
        <taxon>Metazoa</taxon>
        <taxon>Ecdysozoa</taxon>
        <taxon>Arthropoda</taxon>
        <taxon>Hexapoda</taxon>
        <taxon>Insecta</taxon>
        <taxon>Pterygota</taxon>
        <taxon>Neoptera</taxon>
        <taxon>Endopterygota</taxon>
        <taxon>Diptera</taxon>
        <taxon>Brachycera</taxon>
        <taxon>Muscomorpha</taxon>
        <taxon>Tephritoidea</taxon>
        <taxon>Tephritidae</taxon>
        <taxon>Ceratitis</taxon>
        <taxon>Ceratitis</taxon>
    </lineage>
</organism>
<accession>A0A811USZ1</accession>
<sequence length="55" mass="6434">MEELVKSMTGSDTYFDGVIATDEEHLYSFSKYGLCCHYVIQAFYAFLHKVTLNMW</sequence>
<evidence type="ECO:0000313" key="2">
    <source>
        <dbReference type="Proteomes" id="UP000606786"/>
    </source>
</evidence>
<feature type="non-terminal residue" evidence="1">
    <location>
        <position position="55"/>
    </location>
</feature>
<keyword evidence="2" id="KW-1185">Reference proteome</keyword>
<comment type="caution">
    <text evidence="1">The sequence shown here is derived from an EMBL/GenBank/DDBJ whole genome shotgun (WGS) entry which is preliminary data.</text>
</comment>
<gene>
    <name evidence="1" type="ORF">CCAP1982_LOCUS9351</name>
</gene>
<name>A0A811USZ1_CERCA</name>
<protein>
    <submittedName>
        <fullName evidence="1">(Mediterranean fruit fly) hypothetical protein</fullName>
    </submittedName>
</protein>
<dbReference type="EMBL" id="CAJHJT010000023">
    <property type="protein sequence ID" value="CAD7000877.1"/>
    <property type="molecule type" value="Genomic_DNA"/>
</dbReference>
<dbReference type="Proteomes" id="UP000606786">
    <property type="component" value="Unassembled WGS sequence"/>
</dbReference>
<dbReference type="AlphaFoldDB" id="A0A811USZ1"/>